<keyword evidence="1" id="KW-0863">Zinc-finger</keyword>
<keyword evidence="2" id="KW-0812">Transmembrane</keyword>
<dbReference type="GO" id="GO:0008270">
    <property type="term" value="F:zinc ion binding"/>
    <property type="evidence" value="ECO:0007669"/>
    <property type="project" value="UniProtKB-KW"/>
</dbReference>
<feature type="transmembrane region" description="Helical" evidence="2">
    <location>
        <begin position="171"/>
        <end position="191"/>
    </location>
</feature>
<evidence type="ECO:0000256" key="2">
    <source>
        <dbReference type="SAM" id="Phobius"/>
    </source>
</evidence>
<keyword evidence="2" id="KW-0472">Membrane</keyword>
<protein>
    <recommendedName>
        <fullName evidence="3">CCHC-type domain-containing protein</fullName>
    </recommendedName>
</protein>
<dbReference type="Pfam" id="PF03564">
    <property type="entry name" value="DUF1759"/>
    <property type="match status" value="1"/>
</dbReference>
<dbReference type="Proteomes" id="UP000225706">
    <property type="component" value="Unassembled WGS sequence"/>
</dbReference>
<evidence type="ECO:0000256" key="1">
    <source>
        <dbReference type="PROSITE-ProRule" id="PRU00047"/>
    </source>
</evidence>
<keyword evidence="1" id="KW-0862">Zinc</keyword>
<sequence>MFFFLYVTYLSTCSKTASVLPFACRRLCRDDREELCKEYLKADYSVHCQGSRYNHWLVVTYISTAYVLFLPMSSFLALWRKRRILLAATEEDTCFSDELVTALSFLYENYKPLSWYWELVEMSRKVILTSVLILVGEESRSYIGLAWVVAGMYGVAFSWTKPIQDEFENRLMSTSLAVTIVNLVTYLVYFYQYLKEWRKNPQWSFSCCLTLLLPLNDLQGELRGMVGTNVLKSQLETGTIAKPSIESSAKDLGAFDITSKYEDRSLENFNMMQLELKNHPVGIPSPFTANSNLYSFENTTAIEEAKSKRTSAKGRFTRKRNFLIKSIESDQGIEAVKTNYANLAEAYDELEGKMVASYTNVEEARGTKQECTASASFLQLVKVRMPHFDGKLRKYPQFKRNFQKQVMTQTRKGDAAYFLRTCLEGEPARLVKSVDDEIGEMWQRLNEKYGDPAKVADVIIDEIKRFRMLREGEDHRFIDFVTLLEDGYRDLKRLGLETEITTTSSVSVTEKALTPDIKRKWSELVSSRDSPVDKSNKFPSLLDFLQSKKRAIEYESAILRAASSNQYHKGAAHCAASISEEKQENSREPRPKCLIHDNGRHWTVNCRLYQAKTIDGKKNLLTEKRACWSCLKPGHRQRTCRMGRE</sequence>
<proteinExistence type="predicted"/>
<dbReference type="PANTHER" id="PTHR47331:SF1">
    <property type="entry name" value="GAG-LIKE PROTEIN"/>
    <property type="match status" value="1"/>
</dbReference>
<organism evidence="4 5">
    <name type="scientific">Stylophora pistillata</name>
    <name type="common">Smooth cauliflower coral</name>
    <dbReference type="NCBI Taxonomy" id="50429"/>
    <lineage>
        <taxon>Eukaryota</taxon>
        <taxon>Metazoa</taxon>
        <taxon>Cnidaria</taxon>
        <taxon>Anthozoa</taxon>
        <taxon>Hexacorallia</taxon>
        <taxon>Scleractinia</taxon>
        <taxon>Astrocoeniina</taxon>
        <taxon>Pocilloporidae</taxon>
        <taxon>Stylophora</taxon>
    </lineage>
</organism>
<dbReference type="GO" id="GO:0003676">
    <property type="term" value="F:nucleic acid binding"/>
    <property type="evidence" value="ECO:0007669"/>
    <property type="project" value="InterPro"/>
</dbReference>
<feature type="domain" description="CCHC-type" evidence="3">
    <location>
        <begin position="627"/>
        <end position="641"/>
    </location>
</feature>
<name>A0A2B4RCX6_STYPI</name>
<evidence type="ECO:0000313" key="5">
    <source>
        <dbReference type="Proteomes" id="UP000225706"/>
    </source>
</evidence>
<dbReference type="InterPro" id="IPR001878">
    <property type="entry name" value="Znf_CCHC"/>
</dbReference>
<keyword evidence="5" id="KW-1185">Reference proteome</keyword>
<keyword evidence="2" id="KW-1133">Transmembrane helix</keyword>
<dbReference type="AlphaFoldDB" id="A0A2B4RCX6"/>
<dbReference type="InterPro" id="IPR005312">
    <property type="entry name" value="DUF1759"/>
</dbReference>
<dbReference type="OrthoDB" id="5972337at2759"/>
<comment type="caution">
    <text evidence="4">The sequence shown here is derived from an EMBL/GenBank/DDBJ whole genome shotgun (WGS) entry which is preliminary data.</text>
</comment>
<dbReference type="EMBL" id="LSMT01000644">
    <property type="protein sequence ID" value="PFX15501.1"/>
    <property type="molecule type" value="Genomic_DNA"/>
</dbReference>
<feature type="transmembrane region" description="Helical" evidence="2">
    <location>
        <begin position="56"/>
        <end position="79"/>
    </location>
</feature>
<dbReference type="PANTHER" id="PTHR47331">
    <property type="entry name" value="PHD-TYPE DOMAIN-CONTAINING PROTEIN"/>
    <property type="match status" value="1"/>
</dbReference>
<keyword evidence="1" id="KW-0479">Metal-binding</keyword>
<evidence type="ECO:0000313" key="4">
    <source>
        <dbReference type="EMBL" id="PFX15501.1"/>
    </source>
</evidence>
<accession>A0A2B4RCX6</accession>
<dbReference type="PROSITE" id="PS50158">
    <property type="entry name" value="ZF_CCHC"/>
    <property type="match status" value="1"/>
</dbReference>
<evidence type="ECO:0000259" key="3">
    <source>
        <dbReference type="PROSITE" id="PS50158"/>
    </source>
</evidence>
<reference evidence="5" key="1">
    <citation type="journal article" date="2017" name="bioRxiv">
        <title>Comparative analysis of the genomes of Stylophora pistillata and Acropora digitifera provides evidence for extensive differences between species of corals.</title>
        <authorList>
            <person name="Voolstra C.R."/>
            <person name="Li Y."/>
            <person name="Liew Y.J."/>
            <person name="Baumgarten S."/>
            <person name="Zoccola D."/>
            <person name="Flot J.-F."/>
            <person name="Tambutte S."/>
            <person name="Allemand D."/>
            <person name="Aranda M."/>
        </authorList>
    </citation>
    <scope>NUCLEOTIDE SEQUENCE [LARGE SCALE GENOMIC DNA]</scope>
</reference>
<gene>
    <name evidence="4" type="ORF">AWC38_SpisGene20283</name>
</gene>